<keyword evidence="2" id="KW-1185">Reference proteome</keyword>
<dbReference type="AlphaFoldDB" id="A0A8X6QGU5"/>
<comment type="caution">
    <text evidence="1">The sequence shown here is derived from an EMBL/GenBank/DDBJ whole genome shotgun (WGS) entry which is preliminary data.</text>
</comment>
<sequence>MKESCANEKRNPDIVKEVFYSDLTAQSTTKIQFSNSPAFVCEPMPSICERHRLSDFSMPPTRKLRIPARERCFLRDE</sequence>
<protein>
    <submittedName>
        <fullName evidence="1">Uncharacterized protein</fullName>
    </submittedName>
</protein>
<evidence type="ECO:0000313" key="2">
    <source>
        <dbReference type="Proteomes" id="UP000887013"/>
    </source>
</evidence>
<organism evidence="1 2">
    <name type="scientific">Nephila pilipes</name>
    <name type="common">Giant wood spider</name>
    <name type="synonym">Nephila maculata</name>
    <dbReference type="NCBI Taxonomy" id="299642"/>
    <lineage>
        <taxon>Eukaryota</taxon>
        <taxon>Metazoa</taxon>
        <taxon>Ecdysozoa</taxon>
        <taxon>Arthropoda</taxon>
        <taxon>Chelicerata</taxon>
        <taxon>Arachnida</taxon>
        <taxon>Araneae</taxon>
        <taxon>Araneomorphae</taxon>
        <taxon>Entelegynae</taxon>
        <taxon>Araneoidea</taxon>
        <taxon>Nephilidae</taxon>
        <taxon>Nephila</taxon>
    </lineage>
</organism>
<accession>A0A8X6QGU5</accession>
<name>A0A8X6QGU5_NEPPI</name>
<gene>
    <name evidence="1" type="ORF">NPIL_674851</name>
</gene>
<dbReference type="Proteomes" id="UP000887013">
    <property type="component" value="Unassembled WGS sequence"/>
</dbReference>
<reference evidence="1" key="1">
    <citation type="submission" date="2020-08" db="EMBL/GenBank/DDBJ databases">
        <title>Multicomponent nature underlies the extraordinary mechanical properties of spider dragline silk.</title>
        <authorList>
            <person name="Kono N."/>
            <person name="Nakamura H."/>
            <person name="Mori M."/>
            <person name="Yoshida Y."/>
            <person name="Ohtoshi R."/>
            <person name="Malay A.D."/>
            <person name="Moran D.A.P."/>
            <person name="Tomita M."/>
            <person name="Numata K."/>
            <person name="Arakawa K."/>
        </authorList>
    </citation>
    <scope>NUCLEOTIDE SEQUENCE</scope>
</reference>
<proteinExistence type="predicted"/>
<dbReference type="EMBL" id="BMAW01032230">
    <property type="protein sequence ID" value="GFU24647.1"/>
    <property type="molecule type" value="Genomic_DNA"/>
</dbReference>
<evidence type="ECO:0000313" key="1">
    <source>
        <dbReference type="EMBL" id="GFU24647.1"/>
    </source>
</evidence>